<protein>
    <submittedName>
        <fullName evidence="1">Uncharacterized protein</fullName>
    </submittedName>
</protein>
<gene>
    <name evidence="1" type="ORF">PGQ11_003966</name>
</gene>
<keyword evidence="2" id="KW-1185">Reference proteome</keyword>
<reference evidence="1 2" key="1">
    <citation type="journal article" date="2024" name="IMA Fungus">
        <title>Apiospora arundinis, a panoply of carbohydrate-active enzymes and secondary metabolites.</title>
        <authorList>
            <person name="Sorensen T."/>
            <person name="Petersen C."/>
            <person name="Muurmann A.T."/>
            <person name="Christiansen J.V."/>
            <person name="Brundto M.L."/>
            <person name="Overgaard C.K."/>
            <person name="Boysen A.T."/>
            <person name="Wollenberg R.D."/>
            <person name="Larsen T.O."/>
            <person name="Sorensen J.L."/>
            <person name="Nielsen K.L."/>
            <person name="Sondergaard T.E."/>
        </authorList>
    </citation>
    <scope>NUCLEOTIDE SEQUENCE [LARGE SCALE GENOMIC DNA]</scope>
    <source>
        <strain evidence="1 2">AAU 773</strain>
    </source>
</reference>
<evidence type="ECO:0000313" key="1">
    <source>
        <dbReference type="EMBL" id="KAK8873452.1"/>
    </source>
</evidence>
<sequence length="92" mass="10192">MFASKDRIQEILKLSNIALSLSNMCQYITHSRVCFVCKHEDTVLISEKHCSHARRSGVFGSCGRGIGNAIKSTPQHCWGCKEYPVAPAMYSG</sequence>
<comment type="caution">
    <text evidence="1">The sequence shown here is derived from an EMBL/GenBank/DDBJ whole genome shotgun (WGS) entry which is preliminary data.</text>
</comment>
<name>A0ABR2J723_9PEZI</name>
<evidence type="ECO:0000313" key="2">
    <source>
        <dbReference type="Proteomes" id="UP001390339"/>
    </source>
</evidence>
<accession>A0ABR2J723</accession>
<dbReference type="EMBL" id="JAPCWZ010000003">
    <property type="protein sequence ID" value="KAK8873452.1"/>
    <property type="molecule type" value="Genomic_DNA"/>
</dbReference>
<organism evidence="1 2">
    <name type="scientific">Apiospora arundinis</name>
    <dbReference type="NCBI Taxonomy" id="335852"/>
    <lineage>
        <taxon>Eukaryota</taxon>
        <taxon>Fungi</taxon>
        <taxon>Dikarya</taxon>
        <taxon>Ascomycota</taxon>
        <taxon>Pezizomycotina</taxon>
        <taxon>Sordariomycetes</taxon>
        <taxon>Xylariomycetidae</taxon>
        <taxon>Amphisphaeriales</taxon>
        <taxon>Apiosporaceae</taxon>
        <taxon>Apiospora</taxon>
    </lineage>
</organism>
<dbReference type="Proteomes" id="UP001390339">
    <property type="component" value="Unassembled WGS sequence"/>
</dbReference>
<proteinExistence type="predicted"/>